<gene>
    <name evidence="12" type="ORF">Cgig2_026349</name>
</gene>
<keyword evidence="6" id="KW-0735">Signal-anchor</keyword>
<evidence type="ECO:0000256" key="4">
    <source>
        <dbReference type="ARBA" id="ARBA00022679"/>
    </source>
</evidence>
<dbReference type="AlphaFoldDB" id="A0A9Q1KDV6"/>
<evidence type="ECO:0000256" key="9">
    <source>
        <dbReference type="ARBA" id="ARBA00023180"/>
    </source>
</evidence>
<protein>
    <recommendedName>
        <fullName evidence="11">PCI domain-containing protein</fullName>
    </recommendedName>
</protein>
<sequence length="1094" mass="124693">MAMSRSALTQPYTFFTQKLIKQRINLCYLTTLISLSSLSYLLGSYRPSSPSSASPVSPFSCFTPHKLSNPLDFRPHHLLPSPSTAAHFPPCAADLSEYTPCHDVNRSLQFPRDRLIYRERHCPEDRESLKCRIPAPHGYTTPFGWPESRDMVWYANVPHKWLTVEKAGQNWVRFEGDRFTFPGGGTMFPGGAHVYIDQIGKIVNLKDGSVRTAIDTGCGVASWGAYLLSRNILTMSFAPKDTHEAQVQFALERGVPALIDVMASNRLPYPSRSFDMAHCSRCLIPWGQYDGLYLIEVDRILRPGGYWILSGPPINWEAHWKGWNRTREDLSSEQSTIEAIAKSLCWKKLKQRGDIAVWQKPTNHVHCKKSRKVFKKPRYTKMQACLTPLPEVSNITEVAGGKIAKWPERLTAVPPRVYSGSLEGITPEFFKKDTEMWKKRLSHYKALNGELNVAGRYRNVLDMNANLGGFAAALVNDPVWVMNVVPVEAKVNTLGVVYERGLIGTYQSWCEAMSTYPRTYDLIHADSVFSLYEGRCNMEDILLEMDRILRPEGCVIFRDDIDVLVKVKNNIDGMQWNSLIYDHEEGALNKEKIMVAVKQYWTARFCFASLIYSIQFNSNFNSTMENDDESAGQMMDEIYANDGGDDKQRHRPIISGEQLDIEAYASLYSGRTRIMRLLFIADRCDNPTMQLEALRMAYDEIKKGENTQLFREAAQRIDGRLGRAYGMDTAWIEAVERRAEQRKEKLENELNAYKTNLIKESIRMGYNDFGDFHYAHGQLADAFKNYIRARDYCTTGKHIVNMCLNAILVSIEMGQFSHVTSYVSKAEQTPEALDPIIVAKLRCAAGLAHLEAKKYKLAARKVECNCAFIGNGLRFLEVGPELGNHYSEVIAPQDVATYGGLCALATFDRTELKNKVIDNLNFRNFLELVPEIRELINDFYSRCLSMVLMSFTVQPQCSHYASCLDYLGNLKANLLLDIHLHDHVEMLYNEIRHKALIQYTLPFVSVDLNMMANAFKTSVAGLQKELEALITNNQIQARIDSQNKILYARHADQRNATFQRVLQTGSEFDRDVRSMLLRANILKHDFNQRQVRKI</sequence>
<dbReference type="OrthoDB" id="422427at2759"/>
<dbReference type="FunFam" id="3.40.50.150:FF:000123">
    <property type="entry name" value="Putative methyltransferase PMT15"/>
    <property type="match status" value="1"/>
</dbReference>
<dbReference type="PANTHER" id="PTHR10108">
    <property type="entry name" value="SAM-DEPENDENT METHYLTRANSFERASE"/>
    <property type="match status" value="1"/>
</dbReference>
<evidence type="ECO:0000313" key="12">
    <source>
        <dbReference type="EMBL" id="KAJ8441548.1"/>
    </source>
</evidence>
<dbReference type="SMART" id="SM00088">
    <property type="entry name" value="PINT"/>
    <property type="match status" value="1"/>
</dbReference>
<keyword evidence="5" id="KW-0812">Transmembrane</keyword>
<evidence type="ECO:0000256" key="2">
    <source>
        <dbReference type="ARBA" id="ARBA00008361"/>
    </source>
</evidence>
<comment type="caution">
    <text evidence="12">The sequence shown here is derived from an EMBL/GenBank/DDBJ whole genome shotgun (WGS) entry which is preliminary data.</text>
</comment>
<comment type="similarity">
    <text evidence="2">Belongs to the methyltransferase superfamily.</text>
</comment>
<evidence type="ECO:0000256" key="6">
    <source>
        <dbReference type="ARBA" id="ARBA00022968"/>
    </source>
</evidence>
<keyword evidence="3" id="KW-0489">Methyltransferase</keyword>
<dbReference type="GO" id="GO:0032259">
    <property type="term" value="P:methylation"/>
    <property type="evidence" value="ECO:0007669"/>
    <property type="project" value="UniProtKB-KW"/>
</dbReference>
<dbReference type="GO" id="GO:0005789">
    <property type="term" value="C:endoplasmic reticulum membrane"/>
    <property type="evidence" value="ECO:0007669"/>
    <property type="project" value="UniProtKB-SubCell"/>
</dbReference>
<dbReference type="Proteomes" id="UP001153076">
    <property type="component" value="Unassembled WGS sequence"/>
</dbReference>
<dbReference type="FunFam" id="1.25.40.570:FF:000014">
    <property type="entry name" value="COP9 signalosome complex subunit 1"/>
    <property type="match status" value="1"/>
</dbReference>
<dbReference type="Gene3D" id="3.40.50.150">
    <property type="entry name" value="Vaccinia Virus protein VP39"/>
    <property type="match status" value="1"/>
</dbReference>
<dbReference type="GO" id="GO:0005802">
    <property type="term" value="C:trans-Golgi network"/>
    <property type="evidence" value="ECO:0007669"/>
    <property type="project" value="TreeGrafter"/>
</dbReference>
<reference evidence="12" key="1">
    <citation type="submission" date="2022-04" db="EMBL/GenBank/DDBJ databases">
        <title>Carnegiea gigantea Genome sequencing and assembly v2.</title>
        <authorList>
            <person name="Copetti D."/>
            <person name="Sanderson M.J."/>
            <person name="Burquez A."/>
            <person name="Wojciechowski M.F."/>
        </authorList>
    </citation>
    <scope>NUCLEOTIDE SEQUENCE</scope>
    <source>
        <strain evidence="12">SGP5-SGP5p</strain>
        <tissue evidence="12">Aerial part</tissue>
    </source>
</reference>
<dbReference type="SUPFAM" id="SSF46785">
    <property type="entry name" value="Winged helix' DNA-binding domain"/>
    <property type="match status" value="1"/>
</dbReference>
<keyword evidence="10" id="KW-0175">Coiled coil</keyword>
<dbReference type="GO" id="GO:0008168">
    <property type="term" value="F:methyltransferase activity"/>
    <property type="evidence" value="ECO:0007669"/>
    <property type="project" value="UniProtKB-KW"/>
</dbReference>
<dbReference type="InterPro" id="IPR029063">
    <property type="entry name" value="SAM-dependent_MTases_sf"/>
</dbReference>
<accession>A0A9Q1KDV6</accession>
<dbReference type="Pfam" id="PF01399">
    <property type="entry name" value="PCI"/>
    <property type="match status" value="1"/>
</dbReference>
<evidence type="ECO:0000256" key="3">
    <source>
        <dbReference type="ARBA" id="ARBA00022603"/>
    </source>
</evidence>
<evidence type="ECO:0000313" key="13">
    <source>
        <dbReference type="Proteomes" id="UP001153076"/>
    </source>
</evidence>
<dbReference type="Pfam" id="PF21151">
    <property type="entry name" value="CSN1_C"/>
    <property type="match status" value="1"/>
</dbReference>
<dbReference type="InterPro" id="IPR045135">
    <property type="entry name" value="Rpn7_N"/>
</dbReference>
<dbReference type="SUPFAM" id="SSF53335">
    <property type="entry name" value="S-adenosyl-L-methionine-dependent methyltransferases"/>
    <property type="match status" value="2"/>
</dbReference>
<keyword evidence="4" id="KW-0808">Transferase</keyword>
<evidence type="ECO:0000256" key="10">
    <source>
        <dbReference type="SAM" id="Coils"/>
    </source>
</evidence>
<dbReference type="Gene3D" id="1.25.40.570">
    <property type="match status" value="1"/>
</dbReference>
<evidence type="ECO:0000256" key="5">
    <source>
        <dbReference type="ARBA" id="ARBA00022692"/>
    </source>
</evidence>
<comment type="subcellular location">
    <subcellularLocation>
        <location evidence="1">Endoplasmic reticulum membrane</location>
        <topology evidence="1">Single-pass type II membrane protein</topology>
    </subcellularLocation>
</comment>
<dbReference type="EMBL" id="JAKOGI010000163">
    <property type="protein sequence ID" value="KAJ8441548.1"/>
    <property type="molecule type" value="Genomic_DNA"/>
</dbReference>
<evidence type="ECO:0000256" key="7">
    <source>
        <dbReference type="ARBA" id="ARBA00022989"/>
    </source>
</evidence>
<keyword evidence="13" id="KW-1185">Reference proteome</keyword>
<feature type="domain" description="PCI" evidence="11">
    <location>
        <begin position="868"/>
        <end position="1053"/>
    </location>
</feature>
<dbReference type="InterPro" id="IPR000717">
    <property type="entry name" value="PCI_dom"/>
</dbReference>
<dbReference type="InterPro" id="IPR004159">
    <property type="entry name" value="Put_SAM_MeTrfase"/>
</dbReference>
<feature type="coiled-coil region" evidence="10">
    <location>
        <begin position="732"/>
        <end position="763"/>
    </location>
</feature>
<dbReference type="PROSITE" id="PS50250">
    <property type="entry name" value="PCI"/>
    <property type="match status" value="1"/>
</dbReference>
<dbReference type="PANTHER" id="PTHR10108:SF1059">
    <property type="entry name" value="METHYLTRANSFERASE PMT15-RELATED"/>
    <property type="match status" value="1"/>
</dbReference>
<dbReference type="GO" id="GO:0005768">
    <property type="term" value="C:endosome"/>
    <property type="evidence" value="ECO:0007669"/>
    <property type="project" value="TreeGrafter"/>
</dbReference>
<dbReference type="Pfam" id="PF03141">
    <property type="entry name" value="Methyltransf_29"/>
    <property type="match status" value="1"/>
</dbReference>
<dbReference type="InterPro" id="IPR048624">
    <property type="entry name" value="CSN1_C"/>
</dbReference>
<organism evidence="12 13">
    <name type="scientific">Carnegiea gigantea</name>
    <dbReference type="NCBI Taxonomy" id="171969"/>
    <lineage>
        <taxon>Eukaryota</taxon>
        <taxon>Viridiplantae</taxon>
        <taxon>Streptophyta</taxon>
        <taxon>Embryophyta</taxon>
        <taxon>Tracheophyta</taxon>
        <taxon>Spermatophyta</taxon>
        <taxon>Magnoliopsida</taxon>
        <taxon>eudicotyledons</taxon>
        <taxon>Gunneridae</taxon>
        <taxon>Pentapetalae</taxon>
        <taxon>Caryophyllales</taxon>
        <taxon>Cactineae</taxon>
        <taxon>Cactaceae</taxon>
        <taxon>Cactoideae</taxon>
        <taxon>Echinocereeae</taxon>
        <taxon>Carnegiea</taxon>
    </lineage>
</organism>
<keyword evidence="8" id="KW-0472">Membrane</keyword>
<keyword evidence="9" id="KW-0325">Glycoprotein</keyword>
<proteinExistence type="inferred from homology"/>
<dbReference type="InterPro" id="IPR036390">
    <property type="entry name" value="WH_DNA-bd_sf"/>
</dbReference>
<name>A0A9Q1KDV6_9CARY</name>
<keyword evidence="7" id="KW-1133">Transmembrane helix</keyword>
<evidence type="ECO:0000256" key="8">
    <source>
        <dbReference type="ARBA" id="ARBA00023136"/>
    </source>
</evidence>
<evidence type="ECO:0000259" key="11">
    <source>
        <dbReference type="PROSITE" id="PS50250"/>
    </source>
</evidence>
<evidence type="ECO:0000256" key="1">
    <source>
        <dbReference type="ARBA" id="ARBA00004648"/>
    </source>
</evidence>
<dbReference type="Pfam" id="PF10602">
    <property type="entry name" value="RPN7"/>
    <property type="match status" value="1"/>
</dbReference>